<dbReference type="GO" id="GO:0019571">
    <property type="term" value="P:D-arabinose catabolic process"/>
    <property type="evidence" value="ECO:0007669"/>
    <property type="project" value="TreeGrafter"/>
</dbReference>
<dbReference type="GO" id="GO:0030145">
    <property type="term" value="F:manganese ion binding"/>
    <property type="evidence" value="ECO:0007669"/>
    <property type="project" value="InterPro"/>
</dbReference>
<sequence>MDVLAGIDPEAPLIVAEAVWQYSHHLLAGLYHHRGPILTVANWSGQSPGLVGLLNLNGSLTKAGVAYSSIWSENFEDPFFERALDEWLETGTITHETDHVIPCTELDLPEADAAIVKGIVESMLHQKVIMGVFDEGCMGMHNAIIPDEALLRMGVFKERLSQSALYYAAQQVPEAEALDVSEWYRAKGLKFHLGEDHAEDLTEAQVLEQWKMCIAAMRIADALGCEAIGIQYQQGLKDLMPASDLVEGTLNNADRPDVTGPNGVIRQGEAIVHFNEVDECAGLDGILINRLHKALGQPVESTLHDLRWGGPDESGTTDAFVWVFEISGAVPPAHNEGGRAGSESFLQPPMYFPNGGGTLSGWPGRARSSGPGSLSQTARCAWISGADRPSCSPRRRPGGGWTAPRRNGRSCTAC</sequence>
<evidence type="ECO:0000256" key="2">
    <source>
        <dbReference type="ARBA" id="ARBA00023277"/>
    </source>
</evidence>
<dbReference type="Proteomes" id="UP000199382">
    <property type="component" value="Unassembled WGS sequence"/>
</dbReference>
<feature type="region of interest" description="Disordered" evidence="3">
    <location>
        <begin position="386"/>
        <end position="414"/>
    </location>
</feature>
<dbReference type="PANTHER" id="PTHR37840:SF1">
    <property type="entry name" value="L-FUCOSE ISOMERASE"/>
    <property type="match status" value="1"/>
</dbReference>
<dbReference type="InterPro" id="IPR009015">
    <property type="entry name" value="Fucose_isomerase_N/cen_sf"/>
</dbReference>
<evidence type="ECO:0008006" key="6">
    <source>
        <dbReference type="Google" id="ProtNLM"/>
    </source>
</evidence>
<evidence type="ECO:0000256" key="1">
    <source>
        <dbReference type="ARBA" id="ARBA00023235"/>
    </source>
</evidence>
<dbReference type="AlphaFoldDB" id="A0A1G9E3I7"/>
<dbReference type="InterPro" id="IPR005763">
    <property type="entry name" value="Fucose_isomerase"/>
</dbReference>
<name>A0A1G9E3I7_9RHOB</name>
<protein>
    <recommendedName>
        <fullName evidence="6">L-fucose isomerase</fullName>
    </recommendedName>
</protein>
<dbReference type="SUPFAM" id="SSF53743">
    <property type="entry name" value="FucI/AraA N-terminal and middle domains"/>
    <property type="match status" value="1"/>
</dbReference>
<dbReference type="RefSeq" id="WP_244520796.1">
    <property type="nucleotide sequence ID" value="NZ_FNEK01000050.1"/>
</dbReference>
<dbReference type="GO" id="GO:0008736">
    <property type="term" value="F:L-fucose isomerase activity"/>
    <property type="evidence" value="ECO:0007669"/>
    <property type="project" value="InterPro"/>
</dbReference>
<keyword evidence="1" id="KW-0413">Isomerase</keyword>
<dbReference type="GO" id="GO:0008790">
    <property type="term" value="F:arabinose isomerase activity"/>
    <property type="evidence" value="ECO:0007669"/>
    <property type="project" value="TreeGrafter"/>
</dbReference>
<keyword evidence="5" id="KW-1185">Reference proteome</keyword>
<dbReference type="EMBL" id="FNEK01000050">
    <property type="protein sequence ID" value="SDK70681.1"/>
    <property type="molecule type" value="Genomic_DNA"/>
</dbReference>
<dbReference type="GO" id="GO:0042355">
    <property type="term" value="P:L-fucose catabolic process"/>
    <property type="evidence" value="ECO:0007669"/>
    <property type="project" value="TreeGrafter"/>
</dbReference>
<dbReference type="PANTHER" id="PTHR37840">
    <property type="entry name" value="L-FUCOSE ISOMERASE"/>
    <property type="match status" value="1"/>
</dbReference>
<gene>
    <name evidence="4" type="ORF">SAMN04488026_105029</name>
</gene>
<evidence type="ECO:0000313" key="5">
    <source>
        <dbReference type="Proteomes" id="UP000199382"/>
    </source>
</evidence>
<evidence type="ECO:0000313" key="4">
    <source>
        <dbReference type="EMBL" id="SDK70681.1"/>
    </source>
</evidence>
<evidence type="ECO:0000256" key="3">
    <source>
        <dbReference type="SAM" id="MobiDB-lite"/>
    </source>
</evidence>
<keyword evidence="2" id="KW-0119">Carbohydrate metabolism</keyword>
<dbReference type="GO" id="GO:0005737">
    <property type="term" value="C:cytoplasm"/>
    <property type="evidence" value="ECO:0007669"/>
    <property type="project" value="InterPro"/>
</dbReference>
<proteinExistence type="predicted"/>
<organism evidence="4 5">
    <name type="scientific">Aliiruegeria lutimaris</name>
    <dbReference type="NCBI Taxonomy" id="571298"/>
    <lineage>
        <taxon>Bacteria</taxon>
        <taxon>Pseudomonadati</taxon>
        <taxon>Pseudomonadota</taxon>
        <taxon>Alphaproteobacteria</taxon>
        <taxon>Rhodobacterales</taxon>
        <taxon>Roseobacteraceae</taxon>
        <taxon>Aliiruegeria</taxon>
    </lineage>
</organism>
<accession>A0A1G9E3I7</accession>
<reference evidence="4 5" key="1">
    <citation type="submission" date="2016-10" db="EMBL/GenBank/DDBJ databases">
        <authorList>
            <person name="de Groot N.N."/>
        </authorList>
    </citation>
    <scope>NUCLEOTIDE SEQUENCE [LARGE SCALE GENOMIC DNA]</scope>
    <source>
        <strain evidence="4 5">DSM 25294</strain>
    </source>
</reference>